<dbReference type="RefSeq" id="WP_147666968.1">
    <property type="nucleotide sequence ID" value="NZ_VDUW01000004.1"/>
</dbReference>
<evidence type="ECO:0000313" key="8">
    <source>
        <dbReference type="Proteomes" id="UP000321574"/>
    </source>
</evidence>
<keyword evidence="3 6" id="KW-0815">Transposition</keyword>
<evidence type="ECO:0000256" key="4">
    <source>
        <dbReference type="ARBA" id="ARBA00023125"/>
    </source>
</evidence>
<dbReference type="InterPro" id="IPR001207">
    <property type="entry name" value="Transposase_mutator"/>
</dbReference>
<sequence length="389" mass="45802">MTQINFTLDFDKIKGEVVRSDLNEVIKSSIVVILNEFMEKERDDYMKNQSYDRTENRHDYRNGYYEREMILNIGTINLKVPRTRSGEFSTSIFEKYQRCDQALLLSMTEMVINGVSTRKVTNIVEQLCGKKVSKSLVSNLTKKLDPIVNEWSSQPLNTNNYRYIYVDAMYIKIREYERVVSKAVYIALGVNDKGKREIIGLRIDHAESKENWIKFFEYLIFRGLKSPRLVISDAHQGLKVAIMEKFVGSTWQRCTVHFIKNILDVMPKKNSQDARELVKSIFRAPNSKISWELKEEFITTYEGNSKYHKAIEKLDEGFEDAIQYYVEPQSTHKHIRTTNVLERINSEIRRRERVVRIFPNQQSEFRLIGAVLMDYEETLDTGNKKYIQF</sequence>
<dbReference type="EMBL" id="VDUW01000004">
    <property type="protein sequence ID" value="TXL65120.1"/>
    <property type="molecule type" value="Genomic_DNA"/>
</dbReference>
<comment type="caution">
    <text evidence="7">The sequence shown here is derived from an EMBL/GenBank/DDBJ whole genome shotgun (WGS) entry which is preliminary data.</text>
</comment>
<accession>A0A5C8NVT1</accession>
<dbReference type="AlphaFoldDB" id="A0A5C8NVT1"/>
<evidence type="ECO:0000256" key="3">
    <source>
        <dbReference type="ARBA" id="ARBA00022578"/>
    </source>
</evidence>
<keyword evidence="5 6" id="KW-0233">DNA recombination</keyword>
<keyword evidence="8" id="KW-1185">Reference proteome</keyword>
<dbReference type="Proteomes" id="UP000321574">
    <property type="component" value="Unassembled WGS sequence"/>
</dbReference>
<dbReference type="NCBIfam" id="NF033543">
    <property type="entry name" value="transpos_IS256"/>
    <property type="match status" value="1"/>
</dbReference>
<name>A0A5C8NVT1_9BACI</name>
<dbReference type="Pfam" id="PF00872">
    <property type="entry name" value="Transposase_mut"/>
    <property type="match status" value="1"/>
</dbReference>
<evidence type="ECO:0000256" key="2">
    <source>
        <dbReference type="ARBA" id="ARBA00010961"/>
    </source>
</evidence>
<dbReference type="GO" id="GO:0006313">
    <property type="term" value="P:DNA transposition"/>
    <property type="evidence" value="ECO:0007669"/>
    <property type="project" value="UniProtKB-UniRule"/>
</dbReference>
<dbReference type="PANTHER" id="PTHR33217">
    <property type="entry name" value="TRANSPOSASE FOR INSERTION SEQUENCE ELEMENT IS1081"/>
    <property type="match status" value="1"/>
</dbReference>
<evidence type="ECO:0000256" key="1">
    <source>
        <dbReference type="ARBA" id="ARBA00002190"/>
    </source>
</evidence>
<protein>
    <recommendedName>
        <fullName evidence="6">Mutator family transposase</fullName>
    </recommendedName>
</protein>
<comment type="function">
    <text evidence="1 6">Required for the transposition of the insertion element.</text>
</comment>
<gene>
    <name evidence="7" type="ORF">FHP05_08270</name>
</gene>
<keyword evidence="6" id="KW-0814">Transposable element</keyword>
<evidence type="ECO:0000256" key="5">
    <source>
        <dbReference type="ARBA" id="ARBA00023172"/>
    </source>
</evidence>
<proteinExistence type="inferred from homology"/>
<dbReference type="GO" id="GO:0004803">
    <property type="term" value="F:transposase activity"/>
    <property type="evidence" value="ECO:0007669"/>
    <property type="project" value="UniProtKB-UniRule"/>
</dbReference>
<keyword evidence="4 6" id="KW-0238">DNA-binding</keyword>
<organism evidence="7 8">
    <name type="scientific">Cerasibacillus terrae</name>
    <dbReference type="NCBI Taxonomy" id="2498845"/>
    <lineage>
        <taxon>Bacteria</taxon>
        <taxon>Bacillati</taxon>
        <taxon>Bacillota</taxon>
        <taxon>Bacilli</taxon>
        <taxon>Bacillales</taxon>
        <taxon>Bacillaceae</taxon>
        <taxon>Cerasibacillus</taxon>
    </lineage>
</organism>
<dbReference type="OrthoDB" id="9779930at2"/>
<comment type="similarity">
    <text evidence="2 6">Belongs to the transposase mutator family.</text>
</comment>
<dbReference type="PANTHER" id="PTHR33217:SF7">
    <property type="entry name" value="TRANSPOSASE FOR INSERTION SEQUENCE ELEMENT IS1081"/>
    <property type="match status" value="1"/>
</dbReference>
<evidence type="ECO:0000256" key="6">
    <source>
        <dbReference type="RuleBase" id="RU365089"/>
    </source>
</evidence>
<evidence type="ECO:0000313" key="7">
    <source>
        <dbReference type="EMBL" id="TXL65120.1"/>
    </source>
</evidence>
<dbReference type="GO" id="GO:0003677">
    <property type="term" value="F:DNA binding"/>
    <property type="evidence" value="ECO:0007669"/>
    <property type="project" value="UniProtKB-UniRule"/>
</dbReference>
<reference evidence="7 8" key="1">
    <citation type="submission" date="2019-06" db="EMBL/GenBank/DDBJ databases">
        <title>Cerasibacillus sp. nov., isolated from maize field.</title>
        <authorList>
            <person name="Lin S.-Y."/>
            <person name="Tsai C.-F."/>
            <person name="Young C.-C."/>
        </authorList>
    </citation>
    <scope>NUCLEOTIDE SEQUENCE [LARGE SCALE GENOMIC DNA]</scope>
    <source>
        <strain evidence="7 8">CC-CFT480</strain>
    </source>
</reference>